<dbReference type="EMBL" id="BARS01039598">
    <property type="protein sequence ID" value="GAG20769.1"/>
    <property type="molecule type" value="Genomic_DNA"/>
</dbReference>
<evidence type="ECO:0000313" key="1">
    <source>
        <dbReference type="EMBL" id="GAG20769.1"/>
    </source>
</evidence>
<dbReference type="AlphaFoldDB" id="X0VQT9"/>
<comment type="caution">
    <text evidence="1">The sequence shown here is derived from an EMBL/GenBank/DDBJ whole genome shotgun (WGS) entry which is preliminary data.</text>
</comment>
<reference evidence="1" key="1">
    <citation type="journal article" date="2014" name="Front. Microbiol.">
        <title>High frequency of phylogenetically diverse reductive dehalogenase-homologous genes in deep subseafloor sedimentary metagenomes.</title>
        <authorList>
            <person name="Kawai M."/>
            <person name="Futagami T."/>
            <person name="Toyoda A."/>
            <person name="Takaki Y."/>
            <person name="Nishi S."/>
            <person name="Hori S."/>
            <person name="Arai W."/>
            <person name="Tsubouchi T."/>
            <person name="Morono Y."/>
            <person name="Uchiyama I."/>
            <person name="Ito T."/>
            <person name="Fujiyama A."/>
            <person name="Inagaki F."/>
            <person name="Takami H."/>
        </authorList>
    </citation>
    <scope>NUCLEOTIDE SEQUENCE</scope>
    <source>
        <strain evidence="1">Expedition CK06-06</strain>
    </source>
</reference>
<protein>
    <submittedName>
        <fullName evidence="1">Uncharacterized protein</fullName>
    </submittedName>
</protein>
<sequence>VDVANPFAGPPDEKVSEQILTRVLSNVNHAYLEKDPAALRQALGIVVIDDKLADVEVELGRALTIKVAGGGIARVKAIENLTVKDITALEGVSGFRSVAEWTAIASGGHWGHAHRRKIRFRALVELVEINSVWKISGITVVDVKTQS</sequence>
<name>X0VQT9_9ZZZZ</name>
<proteinExistence type="predicted"/>
<feature type="non-terminal residue" evidence="1">
    <location>
        <position position="1"/>
    </location>
</feature>
<accession>X0VQT9</accession>
<gene>
    <name evidence="1" type="ORF">S01H1_60460</name>
</gene>
<organism evidence="1">
    <name type="scientific">marine sediment metagenome</name>
    <dbReference type="NCBI Taxonomy" id="412755"/>
    <lineage>
        <taxon>unclassified sequences</taxon>
        <taxon>metagenomes</taxon>
        <taxon>ecological metagenomes</taxon>
    </lineage>
</organism>